<reference evidence="2" key="1">
    <citation type="submission" date="2022-10" db="EMBL/GenBank/DDBJ databases">
        <title>Genome assembly of Lactococcus garvieae isolates from cricket gut.</title>
        <authorList>
            <person name="Luecke A.R."/>
            <person name="Brown A.M.V."/>
            <person name="Wakeman C.A."/>
        </authorList>
    </citation>
    <scope>NUCLEOTIDE SEQUENCE</scope>
    <source>
        <strain evidence="2">Alexii-11_2</strain>
    </source>
</reference>
<feature type="coiled-coil region" evidence="1">
    <location>
        <begin position="104"/>
        <end position="145"/>
    </location>
</feature>
<dbReference type="Proteomes" id="UP001164042">
    <property type="component" value="Chromosome"/>
</dbReference>
<name>A0AA46TWJ4_9LACT</name>
<dbReference type="EMBL" id="CP109635">
    <property type="protein sequence ID" value="UYT10385.1"/>
    <property type="molecule type" value="Genomic_DNA"/>
</dbReference>
<sequence length="147" mass="17365">MDYKALSQEVGKSVSTLKRWKRKIEELSDYNFEESTIRIGRGRNYQKIPVFTSHEVEKFKEVGLAIEDLGQDEAIRKVWGDKIPSQKALYLQVKNIARALTKHREDVKGQLSILESENSFLRREIRNLEKEMDSLKESQHKKRRLFK</sequence>
<evidence type="ECO:0000313" key="2">
    <source>
        <dbReference type="EMBL" id="UYT10385.1"/>
    </source>
</evidence>
<gene>
    <name evidence="2" type="ORF">OF801_00155</name>
</gene>
<organism evidence="2 3">
    <name type="scientific">Lactococcus garvieae</name>
    <dbReference type="NCBI Taxonomy" id="1363"/>
    <lineage>
        <taxon>Bacteria</taxon>
        <taxon>Bacillati</taxon>
        <taxon>Bacillota</taxon>
        <taxon>Bacilli</taxon>
        <taxon>Lactobacillales</taxon>
        <taxon>Streptococcaceae</taxon>
        <taxon>Lactococcus</taxon>
    </lineage>
</organism>
<dbReference type="AlphaFoldDB" id="A0AA46TWJ4"/>
<dbReference type="RefSeq" id="WP_264308232.1">
    <property type="nucleotide sequence ID" value="NZ_CP109635.1"/>
</dbReference>
<accession>A0AA46TWJ4</accession>
<evidence type="ECO:0000313" key="3">
    <source>
        <dbReference type="Proteomes" id="UP001164042"/>
    </source>
</evidence>
<proteinExistence type="predicted"/>
<protein>
    <submittedName>
        <fullName evidence="2">Uncharacterized protein</fullName>
    </submittedName>
</protein>
<evidence type="ECO:0000256" key="1">
    <source>
        <dbReference type="SAM" id="Coils"/>
    </source>
</evidence>
<keyword evidence="1" id="KW-0175">Coiled coil</keyword>